<dbReference type="PROSITE" id="PS50005">
    <property type="entry name" value="TPR"/>
    <property type="match status" value="1"/>
</dbReference>
<dbReference type="RefSeq" id="WP_377555144.1">
    <property type="nucleotide sequence ID" value="NZ_JBHUHQ010000008.1"/>
</dbReference>
<dbReference type="Pfam" id="PF01381">
    <property type="entry name" value="HTH_3"/>
    <property type="match status" value="1"/>
</dbReference>
<dbReference type="Gene3D" id="1.10.260.40">
    <property type="entry name" value="lambda repressor-like DNA-binding domains"/>
    <property type="match status" value="1"/>
</dbReference>
<keyword evidence="1" id="KW-0802">TPR repeat</keyword>
<proteinExistence type="predicted"/>
<name>A0ABW4VWD8_9BACI</name>
<dbReference type="SMART" id="SM00028">
    <property type="entry name" value="TPR"/>
    <property type="match status" value="4"/>
</dbReference>
<dbReference type="PROSITE" id="PS50943">
    <property type="entry name" value="HTH_CROC1"/>
    <property type="match status" value="1"/>
</dbReference>
<dbReference type="InterPro" id="IPR010982">
    <property type="entry name" value="Lambda_DNA-bd_dom_sf"/>
</dbReference>
<dbReference type="InterPro" id="IPR001387">
    <property type="entry name" value="Cro/C1-type_HTH"/>
</dbReference>
<dbReference type="SMART" id="SM00530">
    <property type="entry name" value="HTH_XRE"/>
    <property type="match status" value="1"/>
</dbReference>
<accession>A0ABW4VWD8</accession>
<dbReference type="CDD" id="cd00093">
    <property type="entry name" value="HTH_XRE"/>
    <property type="match status" value="1"/>
</dbReference>
<dbReference type="InterPro" id="IPR011990">
    <property type="entry name" value="TPR-like_helical_dom_sf"/>
</dbReference>
<keyword evidence="4" id="KW-1185">Reference proteome</keyword>
<dbReference type="SUPFAM" id="SSF48452">
    <property type="entry name" value="TPR-like"/>
    <property type="match status" value="1"/>
</dbReference>
<dbReference type="Pfam" id="PF13181">
    <property type="entry name" value="TPR_8"/>
    <property type="match status" value="1"/>
</dbReference>
<evidence type="ECO:0000256" key="1">
    <source>
        <dbReference type="PROSITE-ProRule" id="PRU00339"/>
    </source>
</evidence>
<organism evidence="3 4">
    <name type="scientific">Ornithinibacillus salinisoli</name>
    <dbReference type="NCBI Taxonomy" id="1848459"/>
    <lineage>
        <taxon>Bacteria</taxon>
        <taxon>Bacillati</taxon>
        <taxon>Bacillota</taxon>
        <taxon>Bacilli</taxon>
        <taxon>Bacillales</taxon>
        <taxon>Bacillaceae</taxon>
        <taxon>Ornithinibacillus</taxon>
    </lineage>
</organism>
<evidence type="ECO:0000313" key="3">
    <source>
        <dbReference type="EMBL" id="MFD2043416.1"/>
    </source>
</evidence>
<dbReference type="Gene3D" id="1.25.40.10">
    <property type="entry name" value="Tetratricopeptide repeat domain"/>
    <property type="match status" value="1"/>
</dbReference>
<comment type="caution">
    <text evidence="3">The sequence shown here is derived from an EMBL/GenBank/DDBJ whole genome shotgun (WGS) entry which is preliminary data.</text>
</comment>
<feature type="repeat" description="TPR" evidence="1">
    <location>
        <begin position="273"/>
        <end position="306"/>
    </location>
</feature>
<sequence length="427" mass="50655">MERNALEDFGIKIKYYRTKARMTQEELSRGIISVSYLSKIEGGVVNTSKEIRGLLCDKLKINPHFIENDQMLHICLAWFKHLLDREVKKAKELYPQINDNINYVANIQLLNLLEIHKLHYYLLTNNKFEADHQYATLLKVSKKFKGKNLFYWLKISGDYKYSKLLYSEALYLYQEAEKKIHLEQIYFPMEEKQNLYYLIATTASKLRNSYISIVYAEKTLEYYRSIYNLARCAECHILLGISYQRTNEPEKSIESFQYAATIAKNTRQNKTLSLSYQNIGNHYSKMNKPELAIDYFLKSYKLRREENTVKKITTISSLMKEYYSKGNVSHAKKWLKEGLELSKSISPLESIYVYEFRVYKNLIIGFDDTFEELINDEVVPFLEEKQLDYEKNNYLKILADYYFNNRKYKQAAANYQNSLNVLTKYSK</sequence>
<dbReference type="InterPro" id="IPR019734">
    <property type="entry name" value="TPR_rpt"/>
</dbReference>
<dbReference type="EMBL" id="JBHUHQ010000008">
    <property type="protein sequence ID" value="MFD2043416.1"/>
    <property type="molecule type" value="Genomic_DNA"/>
</dbReference>
<gene>
    <name evidence="3" type="ORF">ACFSJF_03895</name>
</gene>
<dbReference type="Proteomes" id="UP001597383">
    <property type="component" value="Unassembled WGS sequence"/>
</dbReference>
<reference evidence="4" key="1">
    <citation type="journal article" date="2019" name="Int. J. Syst. Evol. Microbiol.">
        <title>The Global Catalogue of Microorganisms (GCM) 10K type strain sequencing project: providing services to taxonomists for standard genome sequencing and annotation.</title>
        <authorList>
            <consortium name="The Broad Institute Genomics Platform"/>
            <consortium name="The Broad Institute Genome Sequencing Center for Infectious Disease"/>
            <person name="Wu L."/>
            <person name="Ma J."/>
        </authorList>
    </citation>
    <scope>NUCLEOTIDE SEQUENCE [LARGE SCALE GENOMIC DNA]</scope>
    <source>
        <strain evidence="4">R28</strain>
    </source>
</reference>
<dbReference type="SUPFAM" id="SSF47413">
    <property type="entry name" value="lambda repressor-like DNA-binding domains"/>
    <property type="match status" value="1"/>
</dbReference>
<feature type="domain" description="HTH cro/C1-type" evidence="2">
    <location>
        <begin position="13"/>
        <end position="66"/>
    </location>
</feature>
<evidence type="ECO:0000313" key="4">
    <source>
        <dbReference type="Proteomes" id="UP001597383"/>
    </source>
</evidence>
<evidence type="ECO:0000259" key="2">
    <source>
        <dbReference type="PROSITE" id="PS50943"/>
    </source>
</evidence>
<protein>
    <submittedName>
        <fullName evidence="3">Helix-turn-helix domain-containing protein</fullName>
    </submittedName>
</protein>